<dbReference type="SUPFAM" id="SSF49265">
    <property type="entry name" value="Fibronectin type III"/>
    <property type="match status" value="5"/>
</dbReference>
<evidence type="ECO:0000259" key="23">
    <source>
        <dbReference type="PROSITE" id="PS50011"/>
    </source>
</evidence>
<evidence type="ECO:0000256" key="12">
    <source>
        <dbReference type="ARBA" id="ARBA00022989"/>
    </source>
</evidence>
<keyword evidence="17" id="KW-0844">Vision</keyword>
<dbReference type="InterPro" id="IPR001245">
    <property type="entry name" value="Ser-Thr/Tyr_kinase_cat_dom"/>
</dbReference>
<dbReference type="SMART" id="SM00219">
    <property type="entry name" value="TyrKc"/>
    <property type="match status" value="1"/>
</dbReference>
<dbReference type="GeneID" id="117567325"/>
<dbReference type="SUPFAM" id="SSF56112">
    <property type="entry name" value="Protein kinase-like (PK-like)"/>
    <property type="match status" value="1"/>
</dbReference>
<feature type="domain" description="Protein kinase" evidence="23">
    <location>
        <begin position="2212"/>
        <end position="2503"/>
    </location>
</feature>
<evidence type="ECO:0000256" key="14">
    <source>
        <dbReference type="ARBA" id="ARBA00023137"/>
    </source>
</evidence>
<dbReference type="InterPro" id="IPR003961">
    <property type="entry name" value="FN3_dom"/>
</dbReference>
<dbReference type="GO" id="GO:0007399">
    <property type="term" value="P:nervous system development"/>
    <property type="evidence" value="ECO:0007669"/>
    <property type="project" value="UniProtKB-ARBA"/>
</dbReference>
<evidence type="ECO:0000313" key="25">
    <source>
        <dbReference type="Proteomes" id="UP000515160"/>
    </source>
</evidence>
<dbReference type="Gene3D" id="2.120.10.30">
    <property type="entry name" value="TolB, C-terminal domain"/>
    <property type="match status" value="2"/>
</dbReference>
<comment type="catalytic activity">
    <reaction evidence="18">
        <text>L-tyrosyl-[protein] + ATP = O-phospho-L-tyrosyl-[protein] + ADP + H(+)</text>
        <dbReference type="Rhea" id="RHEA:10596"/>
        <dbReference type="Rhea" id="RHEA-COMP:10136"/>
        <dbReference type="Rhea" id="RHEA-COMP:20101"/>
        <dbReference type="ChEBI" id="CHEBI:15378"/>
        <dbReference type="ChEBI" id="CHEBI:30616"/>
        <dbReference type="ChEBI" id="CHEBI:46858"/>
        <dbReference type="ChEBI" id="CHEBI:61978"/>
        <dbReference type="ChEBI" id="CHEBI:456216"/>
        <dbReference type="EC" id="2.7.10.1"/>
    </reaction>
</comment>
<dbReference type="Gene3D" id="3.30.200.20">
    <property type="entry name" value="Phosphorylase Kinase, domain 1"/>
    <property type="match status" value="1"/>
</dbReference>
<dbReference type="InterPro" id="IPR050122">
    <property type="entry name" value="RTK"/>
</dbReference>
<evidence type="ECO:0000256" key="15">
    <source>
        <dbReference type="ARBA" id="ARBA00023170"/>
    </source>
</evidence>
<organism evidence="25 26">
    <name type="scientific">Drosophila albomicans</name>
    <name type="common">Fruit fly</name>
    <dbReference type="NCBI Taxonomy" id="7291"/>
    <lineage>
        <taxon>Eukaryota</taxon>
        <taxon>Metazoa</taxon>
        <taxon>Ecdysozoa</taxon>
        <taxon>Arthropoda</taxon>
        <taxon>Hexapoda</taxon>
        <taxon>Insecta</taxon>
        <taxon>Pterygota</taxon>
        <taxon>Neoptera</taxon>
        <taxon>Endopterygota</taxon>
        <taxon>Diptera</taxon>
        <taxon>Brachycera</taxon>
        <taxon>Muscomorpha</taxon>
        <taxon>Ephydroidea</taxon>
        <taxon>Drosophilidae</taxon>
        <taxon>Drosophila</taxon>
    </lineage>
</organism>
<dbReference type="PROSITE" id="PS00239">
    <property type="entry name" value="RECEPTOR_TYR_KIN_II"/>
    <property type="match status" value="1"/>
</dbReference>
<evidence type="ECO:0000256" key="17">
    <source>
        <dbReference type="ARBA" id="ARBA00023305"/>
    </source>
</evidence>
<feature type="domain" description="Fibronectin type-III" evidence="24">
    <location>
        <begin position="466"/>
        <end position="565"/>
    </location>
</feature>
<feature type="domain" description="Fibronectin type-III" evidence="24">
    <location>
        <begin position="1316"/>
        <end position="1420"/>
    </location>
</feature>
<dbReference type="SMART" id="SM00135">
    <property type="entry name" value="LY"/>
    <property type="match status" value="4"/>
</dbReference>
<dbReference type="InterPro" id="IPR008266">
    <property type="entry name" value="Tyr_kinase_AS"/>
</dbReference>
<keyword evidence="25" id="KW-1185">Reference proteome</keyword>
<feature type="domain" description="Fibronectin type-III" evidence="24">
    <location>
        <begin position="1810"/>
        <end position="1909"/>
    </location>
</feature>
<evidence type="ECO:0000256" key="10">
    <source>
        <dbReference type="ARBA" id="ARBA00022777"/>
    </source>
</evidence>
<keyword evidence="13 22" id="KW-0472">Membrane</keyword>
<evidence type="ECO:0000256" key="9">
    <source>
        <dbReference type="ARBA" id="ARBA00022741"/>
    </source>
</evidence>
<feature type="domain" description="Fibronectin type-III" evidence="24">
    <location>
        <begin position="2003"/>
        <end position="2120"/>
    </location>
</feature>
<dbReference type="PRINTS" id="PR00109">
    <property type="entry name" value="TYRKINASE"/>
</dbReference>
<sequence>MIWRENAAQQQQQHDLQQQQQPQQQQPKRLSFSFNVKIAVNVNTKMSTTHINPNSLKCCSQSSSRSSSSSRSRSRTPTRSTTTKHLVGWRQQLSHLGRQFANGYNNWQWPGQSQGHHHHHQQGSGISTILIVNLLLLLLLSLCCDVCCRSHAEQLQQQPHQPQQPHQLNYSSSPAAMPPLRIQENMRPTLDSDVVEKVAVWNKHVGAVAEGIAISSVARSRPFYAPDTPHYPHHEHQQQQQQQQQHDLGLEVETAIDERIAIEQVTRDCVQRCIVEEDLFLDEFGIKCAKADNSDKCYKTRCTNGCAQWYRALKEIEPCQEACVSTQFYPFDMPCIGACEMAQRQYWHLQRLAMTQLVETTQPQLVEMTGESATLTIRWDMQFPENYLASRPFNIQYQQQNEEQESPWHNMADYNCDEYYVCEIAEALMPYTRYKFRFELPFGESSEDVLYSPTTPIYQTPMAGAPISAPIITTLLSLDEEHVGVHWRPGRYTNAPLQGYHIRLRSDASNASSSNREELLPASRSSFIFGELHPLTNYTVELTMINKQGKGPPAMASIQTKAPLSPEQLRSVLLTSERNISWQSLEPAGESRVIFSAEADATINDMVYSERQQQLWVLDSLGRLYRQQLEEANSRQLLQLQLNSSEWRPRRLSLDWLQHRLYLAVEDPTQQHQLFSCSQDGDDVQQLVKTALGTKVQQLELDAVNGWLFWSDAQAIWRLDLHSKQRLQLHQAQQLGHFVLLPHRWLLQLLQQEDQLLELSYDGSHKRQLEQLPSAQLAATFALSSDKRQLLVANATQLQLLERHTLNVIASWPLSAEQELLVQLTPLERRRQPLALEATTPRELRALLGAQAAQISWQEPALNPYQAVSSNCSYELEVLDVASQSAYNIRNIRSPHFGLERLQPDNLYQLRVRAINAASQAGEWTSALLSRTWPRGEHRLRWATQRGDLYVTNELGAQLEMLPARLEPMSPGPLSLLNASIAYYVSNGTLRCINLLQPQLSCQAPPQTQHVGAVAYDWRGGLLYWTDLERDCVQRLDPQSGSRELLPIFGARHLALDPEQGHLYYASTAHLARRPMSAQDTQQPELEYYHVSGLAGQINGFSLDLQQRYIYWLVGGSSVQAELHLYRSSLSLASGSQPPEMIQLPPGASAVPHTLQFLQPLNALLWLQGKQASSAQLLRMSEQLESEHLRPQELSEPLSAVQLLASSALSAPDSGVRPLAVPPDSIRIDEGGHWDDFRLRWQPAASGGNHSICYKLLLEHGSERVLTLELATPFARITQLSHAPQQLRVSITPHTSWRAGPTSSVQLSTPVAAPTQPRRLRVFVERQAVPLQLEPNVSALLRWDVPEEEHGLGSQALQYRISCWQGSELHTELLLNQSTLEARIEQLQPDVTYRFQVQAHVAATGVAAGATSHALHVAPEVQSVPRLLYANAEHIGELDLDTATRRQLVHTASPVEHLALMQGEQRLLWVNEHVELLSHVPGSAPAKLARMRAEVLALTVDWVQRIVYWAELDASTQPPAACIYRLDLCRFEGRILQGERMWSTPPGQLLHDLVALPHARSLVWLQHELGARNATLEGRSLANGSALSFESVPGPLWRLFEGSQEPQSETLNLVDHQGRLCVYHVARQLCMPTALRSQLNLLSDDIAQLAQDAGYIYALRNGSVRGYSRRRQQLAYVLDLQPDEVRLLRAYNYQAYPSRRCLLLPTLGVIEAPMCEETHCQLQLTALTAASDCPLPVPGLEYQLQLSSAHAQLRQLHALAGEQLNITGLQPYRAYELRVRISSYYQQRLGLEALQLAPLELQTAAATPSAPRNFTGRALSPSELELSWAAPLELRSDSVYYVLHWLLEDQPLEQALEQPLVQEQRVETAGTQRLTGLQPGRVYQVWVQAHATPGKFNRSESLFLRCYAPLPPLQLEELHAYGMTLSWFGTPDVLSTLALECQSLREQLHLNVLGNHTTMRLESLQPKTRYSCRLALNYAASPGAPVYYGASQDYETLGDAPSAPGRPQIEHIAGEIFRVSWTPAEEHGDPILLYNMEALQARRGSRRRRRRDTAAQLLPWAEEPTVLEDQWLDFCNTTELSCLVRDLYSRRLFLFRVRARNRPHGWGPYSEESDRIAEPFVSPEKRGSLVLAIIAPAAIVSSCVLALILVRKVQKRRHRAKKLLQQSRPSIWSNLSALQTQQQLLAARNRTFSMTLSDADIALLPQISWNRLTLLRFLGSGAFGEVYEGQLQGEDEAQPQRVAIKSLRKGASEFAELLQEAQLMSNFKHENIVCLIGICFDSESISLIMEHMEAGDLLSYLRAARPNSQEQLPGQTETQSTTTTPTPTSQLQLPDLLAMCLDVANGCSYLEDMHFVHRDLACRNCLVSNGAAVGGRRIVKIGDFGLARDIYKSDYYRKEGEGLLPVRWMALESLVDGIFSTQSDVWAFGVLCWEILTLGQQPYAARNNFEVLAHVKDGGRLQPPDECPEKLYALLLQCWRCEPWERPSFRRCYNTLQSINSELHSPSSNVSVPKPEARVHFDETTEHQSTKENTTPANSVSSSTKKTVADNRQQQLYANEGVSRL</sequence>
<evidence type="ECO:0000256" key="6">
    <source>
        <dbReference type="ARBA" id="ARBA00022679"/>
    </source>
</evidence>
<reference evidence="26" key="1">
    <citation type="submission" date="2025-08" db="UniProtKB">
        <authorList>
            <consortium name="RefSeq"/>
        </authorList>
    </citation>
    <scope>IDENTIFICATION</scope>
    <source>
        <strain evidence="26">15112-1751.03</strain>
        <tissue evidence="26">Whole Adult</tissue>
    </source>
</reference>
<dbReference type="InterPro" id="IPR000719">
    <property type="entry name" value="Prot_kinase_dom"/>
</dbReference>
<dbReference type="Proteomes" id="UP000515160">
    <property type="component" value="Chromosome X"/>
</dbReference>
<feature type="compositionally biased region" description="Low complexity" evidence="21">
    <location>
        <begin position="2312"/>
        <end position="2328"/>
    </location>
</feature>
<dbReference type="InterPro" id="IPR013783">
    <property type="entry name" value="Ig-like_fold"/>
</dbReference>
<accession>A0A9C6T3H5</accession>
<dbReference type="GO" id="GO:0032006">
    <property type="term" value="P:regulation of TOR signaling"/>
    <property type="evidence" value="ECO:0007669"/>
    <property type="project" value="TreeGrafter"/>
</dbReference>
<dbReference type="InterPro" id="IPR020635">
    <property type="entry name" value="Tyr_kinase_cat_dom"/>
</dbReference>
<evidence type="ECO:0000256" key="19">
    <source>
        <dbReference type="ARBA" id="ARBA00069330"/>
    </source>
</evidence>
<dbReference type="Gene3D" id="1.10.510.10">
    <property type="entry name" value="Transferase(Phosphotransferase) domain 1"/>
    <property type="match status" value="1"/>
</dbReference>
<gene>
    <name evidence="26" type="primary">LOC117567325</name>
</gene>
<evidence type="ECO:0000313" key="26">
    <source>
        <dbReference type="RefSeq" id="XP_051864451.1"/>
    </source>
</evidence>
<dbReference type="EC" id="2.7.10.1" evidence="2"/>
<dbReference type="FunFam" id="1.10.510.10:FF:000341">
    <property type="entry name" value="Tyrosine-protein kinase receptor"/>
    <property type="match status" value="1"/>
</dbReference>
<keyword evidence="7 22" id="KW-0812">Transmembrane</keyword>
<dbReference type="CTD" id="32039"/>
<protein>
    <recommendedName>
        <fullName evidence="19">Protein sevenless</fullName>
        <ecNumber evidence="2">2.7.10.1</ecNumber>
    </recommendedName>
</protein>
<keyword evidence="12 22" id="KW-1133">Transmembrane helix</keyword>
<dbReference type="InterPro" id="IPR011009">
    <property type="entry name" value="Kinase-like_dom_sf"/>
</dbReference>
<dbReference type="InterPro" id="IPR017441">
    <property type="entry name" value="Protein_kinase_ATP_BS"/>
</dbReference>
<feature type="compositionally biased region" description="Low complexity" evidence="21">
    <location>
        <begin position="60"/>
        <end position="83"/>
    </location>
</feature>
<keyword evidence="8" id="KW-0677">Repeat</keyword>
<dbReference type="FunFam" id="2.60.40.10:FF:002939">
    <property type="entry name" value="Protein sevenless"/>
    <property type="match status" value="1"/>
</dbReference>
<keyword evidence="10" id="KW-0418">Kinase</keyword>
<dbReference type="GO" id="GO:0009653">
    <property type="term" value="P:anatomical structure morphogenesis"/>
    <property type="evidence" value="ECO:0007669"/>
    <property type="project" value="UniProtKB-ARBA"/>
</dbReference>
<comment type="subcellular location">
    <subcellularLocation>
        <location evidence="1">Cell membrane</location>
        <topology evidence="1">Single-pass membrane protein</topology>
    </subcellularLocation>
</comment>
<feature type="region of interest" description="Disordered" evidence="21">
    <location>
        <begin position="2308"/>
        <end position="2328"/>
    </location>
</feature>
<feature type="region of interest" description="Disordered" evidence="21">
    <location>
        <begin position="2522"/>
        <end position="2565"/>
    </location>
</feature>
<evidence type="ECO:0000256" key="8">
    <source>
        <dbReference type="ARBA" id="ARBA00022737"/>
    </source>
</evidence>
<dbReference type="InterPro" id="IPR002011">
    <property type="entry name" value="Tyr_kinase_rcpt_2_CS"/>
</dbReference>
<dbReference type="InterPro" id="IPR011042">
    <property type="entry name" value="6-blade_b-propeller_TolB-like"/>
</dbReference>
<feature type="compositionally biased region" description="Polar residues" evidence="21">
    <location>
        <begin position="2531"/>
        <end position="2557"/>
    </location>
</feature>
<feature type="domain" description="Fibronectin type-III" evidence="24">
    <location>
        <begin position="838"/>
        <end position="935"/>
    </location>
</feature>
<evidence type="ECO:0000256" key="5">
    <source>
        <dbReference type="ARBA" id="ARBA00022606"/>
    </source>
</evidence>
<dbReference type="GO" id="GO:0043235">
    <property type="term" value="C:receptor complex"/>
    <property type="evidence" value="ECO:0007669"/>
    <property type="project" value="TreeGrafter"/>
</dbReference>
<keyword evidence="3" id="KW-1003">Cell membrane</keyword>
<evidence type="ECO:0000256" key="1">
    <source>
        <dbReference type="ARBA" id="ARBA00004162"/>
    </source>
</evidence>
<dbReference type="InterPro" id="IPR000033">
    <property type="entry name" value="LDLR_classB_rpt"/>
</dbReference>
<evidence type="ECO:0000256" key="22">
    <source>
        <dbReference type="SAM" id="Phobius"/>
    </source>
</evidence>
<evidence type="ECO:0000256" key="13">
    <source>
        <dbReference type="ARBA" id="ARBA00023136"/>
    </source>
</evidence>
<evidence type="ECO:0000256" key="2">
    <source>
        <dbReference type="ARBA" id="ARBA00011902"/>
    </source>
</evidence>
<keyword evidence="6" id="KW-0808">Transferase</keyword>
<keyword evidence="16" id="KW-0325">Glycoprotein</keyword>
<keyword evidence="11 20" id="KW-0067">ATP-binding</keyword>
<dbReference type="GO" id="GO:0007601">
    <property type="term" value="P:visual perception"/>
    <property type="evidence" value="ECO:0007669"/>
    <property type="project" value="UniProtKB-KW"/>
</dbReference>
<proteinExistence type="predicted"/>
<feature type="compositionally biased region" description="Low complexity" evidence="21">
    <location>
        <begin position="9"/>
        <end position="26"/>
    </location>
</feature>
<dbReference type="GO" id="GO:0030154">
    <property type="term" value="P:cell differentiation"/>
    <property type="evidence" value="ECO:0007669"/>
    <property type="project" value="UniProtKB-ARBA"/>
</dbReference>
<evidence type="ECO:0000256" key="7">
    <source>
        <dbReference type="ARBA" id="ARBA00022692"/>
    </source>
</evidence>
<dbReference type="Pfam" id="PF00041">
    <property type="entry name" value="fn3"/>
    <property type="match status" value="2"/>
</dbReference>
<evidence type="ECO:0000256" key="18">
    <source>
        <dbReference type="ARBA" id="ARBA00051243"/>
    </source>
</evidence>
<keyword evidence="4" id="KW-0597">Phosphoprotein</keyword>
<evidence type="ECO:0000256" key="20">
    <source>
        <dbReference type="PROSITE-ProRule" id="PRU10141"/>
    </source>
</evidence>
<evidence type="ECO:0000256" key="11">
    <source>
        <dbReference type="ARBA" id="ARBA00022840"/>
    </source>
</evidence>
<feature type="region of interest" description="Disordered" evidence="21">
    <location>
        <begin position="225"/>
        <end position="246"/>
    </location>
</feature>
<dbReference type="PANTHER" id="PTHR24416:SF527">
    <property type="entry name" value="PROTO-ONCOGENE TYROSINE-PROTEIN KINASE ROS"/>
    <property type="match status" value="1"/>
</dbReference>
<evidence type="ECO:0000256" key="21">
    <source>
        <dbReference type="SAM" id="MobiDB-lite"/>
    </source>
</evidence>
<dbReference type="GO" id="GO:0004714">
    <property type="term" value="F:transmembrane receptor protein tyrosine kinase activity"/>
    <property type="evidence" value="ECO:0007669"/>
    <property type="project" value="UniProtKB-EC"/>
</dbReference>
<dbReference type="CDD" id="cd00063">
    <property type="entry name" value="FN3"/>
    <property type="match status" value="5"/>
</dbReference>
<dbReference type="PROSITE" id="PS00109">
    <property type="entry name" value="PROTEIN_KINASE_TYR"/>
    <property type="match status" value="1"/>
</dbReference>
<dbReference type="InterPro" id="IPR036116">
    <property type="entry name" value="FN3_sf"/>
</dbReference>
<dbReference type="PROSITE" id="PS50011">
    <property type="entry name" value="PROTEIN_KINASE_DOM"/>
    <property type="match status" value="1"/>
</dbReference>
<keyword evidence="15" id="KW-0675">Receptor</keyword>
<dbReference type="SMART" id="SM00060">
    <property type="entry name" value="FN3"/>
    <property type="match status" value="7"/>
</dbReference>
<dbReference type="SUPFAM" id="SSF63825">
    <property type="entry name" value="YWTD domain"/>
    <property type="match status" value="2"/>
</dbReference>
<feature type="region of interest" description="Disordered" evidence="21">
    <location>
        <begin position="1"/>
        <end position="29"/>
    </location>
</feature>
<dbReference type="PANTHER" id="PTHR24416">
    <property type="entry name" value="TYROSINE-PROTEIN KINASE RECEPTOR"/>
    <property type="match status" value="1"/>
</dbReference>
<keyword evidence="9 20" id="KW-0547">Nucleotide-binding</keyword>
<dbReference type="Gene3D" id="2.60.40.10">
    <property type="entry name" value="Immunoglobulins"/>
    <property type="match status" value="5"/>
</dbReference>
<feature type="binding site" evidence="20">
    <location>
        <position position="2245"/>
    </location>
    <ligand>
        <name>ATP</name>
        <dbReference type="ChEBI" id="CHEBI:30616"/>
    </ligand>
</feature>
<dbReference type="RefSeq" id="XP_051864451.1">
    <property type="nucleotide sequence ID" value="XM_052008491.1"/>
</dbReference>
<dbReference type="GO" id="GO:0005886">
    <property type="term" value="C:plasma membrane"/>
    <property type="evidence" value="ECO:0007669"/>
    <property type="project" value="UniProtKB-SubCell"/>
</dbReference>
<keyword evidence="14" id="KW-0829">Tyrosine-protein kinase</keyword>
<name>A0A9C6T3H5_DROAB</name>
<dbReference type="OrthoDB" id="65481at2759"/>
<dbReference type="Pfam" id="PF07714">
    <property type="entry name" value="PK_Tyr_Ser-Thr"/>
    <property type="match status" value="1"/>
</dbReference>
<dbReference type="GO" id="GO:0007169">
    <property type="term" value="P:cell surface receptor protein tyrosine kinase signaling pathway"/>
    <property type="evidence" value="ECO:0007669"/>
    <property type="project" value="InterPro"/>
</dbReference>
<evidence type="ECO:0000256" key="16">
    <source>
        <dbReference type="ARBA" id="ARBA00023180"/>
    </source>
</evidence>
<evidence type="ECO:0000256" key="4">
    <source>
        <dbReference type="ARBA" id="ARBA00022553"/>
    </source>
</evidence>
<keyword evidence="5" id="KW-0716">Sensory transduction</keyword>
<feature type="transmembrane region" description="Helical" evidence="22">
    <location>
        <begin position="2129"/>
        <end position="2150"/>
    </location>
</feature>
<dbReference type="PROSITE" id="PS50853">
    <property type="entry name" value="FN3"/>
    <property type="match status" value="5"/>
</dbReference>
<evidence type="ECO:0000256" key="3">
    <source>
        <dbReference type="ARBA" id="ARBA00022475"/>
    </source>
</evidence>
<dbReference type="PROSITE" id="PS00107">
    <property type="entry name" value="PROTEIN_KINASE_ATP"/>
    <property type="match status" value="1"/>
</dbReference>
<dbReference type="GO" id="GO:0005524">
    <property type="term" value="F:ATP binding"/>
    <property type="evidence" value="ECO:0007669"/>
    <property type="project" value="UniProtKB-UniRule"/>
</dbReference>
<feature type="region of interest" description="Disordered" evidence="21">
    <location>
        <begin position="53"/>
        <end position="85"/>
    </location>
</feature>
<evidence type="ECO:0000259" key="24">
    <source>
        <dbReference type="PROSITE" id="PS50853"/>
    </source>
</evidence>